<dbReference type="Proteomes" id="UP001158576">
    <property type="component" value="Chromosome 1"/>
</dbReference>
<evidence type="ECO:0000313" key="2">
    <source>
        <dbReference type="EMBL" id="CAG5105291.1"/>
    </source>
</evidence>
<name>A0ABN7STJ8_OIKDI</name>
<gene>
    <name evidence="2" type="ORF">OKIOD_LOCUS10762</name>
</gene>
<sequence length="272" mass="30256">MPTLKISPAETNLEKEVTKYIDDESKDPKEDVCPPKISVDLEAAQCDEPQSGRSFEEIPVQRSNPRLDIHRDFQRSGRINVSRNIGVFSLALFGSAVCQGMSTAYVVANGNISNRNNIQPGTTNPLAPPLIVNGNGDRDRTEIIDDSFDSYDSYENYNYGANPLAPPTYDEYPDYPEDDEMSHLNRTKWSETGEVHKNGTVDPWVDDYNPDDIDLSYDEAYIRGPVPIVEVSTEESAAPESIETTETTNETTTKESETTVESQTNQNSTTAN</sequence>
<protein>
    <submittedName>
        <fullName evidence="2">Oidioi.mRNA.OKI2018_I69.chr1.g1997.t1.cds</fullName>
    </submittedName>
</protein>
<proteinExistence type="predicted"/>
<keyword evidence="3" id="KW-1185">Reference proteome</keyword>
<accession>A0ABN7STJ8</accession>
<feature type="region of interest" description="Disordered" evidence="1">
    <location>
        <begin position="231"/>
        <end position="272"/>
    </location>
</feature>
<reference evidence="2 3" key="1">
    <citation type="submission" date="2021-04" db="EMBL/GenBank/DDBJ databases">
        <authorList>
            <person name="Bliznina A."/>
        </authorList>
    </citation>
    <scope>NUCLEOTIDE SEQUENCE [LARGE SCALE GENOMIC DNA]</scope>
</reference>
<dbReference type="EMBL" id="OU015566">
    <property type="protein sequence ID" value="CAG5105291.1"/>
    <property type="molecule type" value="Genomic_DNA"/>
</dbReference>
<feature type="compositionally biased region" description="Low complexity" evidence="1">
    <location>
        <begin position="240"/>
        <end position="251"/>
    </location>
</feature>
<evidence type="ECO:0000313" key="3">
    <source>
        <dbReference type="Proteomes" id="UP001158576"/>
    </source>
</evidence>
<evidence type="ECO:0000256" key="1">
    <source>
        <dbReference type="SAM" id="MobiDB-lite"/>
    </source>
</evidence>
<organism evidence="2 3">
    <name type="scientific">Oikopleura dioica</name>
    <name type="common">Tunicate</name>
    <dbReference type="NCBI Taxonomy" id="34765"/>
    <lineage>
        <taxon>Eukaryota</taxon>
        <taxon>Metazoa</taxon>
        <taxon>Chordata</taxon>
        <taxon>Tunicata</taxon>
        <taxon>Appendicularia</taxon>
        <taxon>Copelata</taxon>
        <taxon>Oikopleuridae</taxon>
        <taxon>Oikopleura</taxon>
    </lineage>
</organism>